<dbReference type="PANTHER" id="PTHR38441">
    <property type="entry name" value="INTEGRAL MEMBRANE PROTEIN-RELATED"/>
    <property type="match status" value="1"/>
</dbReference>
<dbReference type="InterPro" id="IPR007436">
    <property type="entry name" value="DUF485"/>
</dbReference>
<keyword evidence="1" id="KW-1133">Transmembrane helix</keyword>
<gene>
    <name evidence="2" type="ORF">GCM10010528_26810</name>
</gene>
<dbReference type="PANTHER" id="PTHR38441:SF1">
    <property type="entry name" value="MEMBRANE PROTEIN"/>
    <property type="match status" value="1"/>
</dbReference>
<keyword evidence="3" id="KW-1185">Reference proteome</keyword>
<reference evidence="3" key="1">
    <citation type="journal article" date="2019" name="Int. J. Syst. Evol. Microbiol.">
        <title>The Global Catalogue of Microorganisms (GCM) 10K type strain sequencing project: providing services to taxonomists for standard genome sequencing and annotation.</title>
        <authorList>
            <consortium name="The Broad Institute Genomics Platform"/>
            <consortium name="The Broad Institute Genome Sequencing Center for Infectious Disease"/>
            <person name="Wu L."/>
            <person name="Ma J."/>
        </authorList>
    </citation>
    <scope>NUCLEOTIDE SEQUENCE [LARGE SCALE GENOMIC DNA]</scope>
    <source>
        <strain evidence="3">JCM 14234</strain>
    </source>
</reference>
<sequence>MTTPDHQPKAPAPTGAEFLLAAASPEFNALRTTLYRFIFPMTAFFVIWYATYALLGAFAHDFMAKQVWGNINVGLVLGLLQFVTTFAITGLYVRFADRKLDPAAEIVRKNFADGVYDHSGDVQ</sequence>
<protein>
    <submittedName>
        <fullName evidence="2">DUF485 domain-containing protein</fullName>
    </submittedName>
</protein>
<dbReference type="RefSeq" id="WP_290706014.1">
    <property type="nucleotide sequence ID" value="NZ_BAAAVS010000056.1"/>
</dbReference>
<organism evidence="2 3">
    <name type="scientific">Gordonia defluvii</name>
    <dbReference type="NCBI Taxonomy" id="283718"/>
    <lineage>
        <taxon>Bacteria</taxon>
        <taxon>Bacillati</taxon>
        <taxon>Actinomycetota</taxon>
        <taxon>Actinomycetes</taxon>
        <taxon>Mycobacteriales</taxon>
        <taxon>Gordoniaceae</taxon>
        <taxon>Gordonia</taxon>
    </lineage>
</organism>
<dbReference type="Pfam" id="PF04341">
    <property type="entry name" value="DUF485"/>
    <property type="match status" value="1"/>
</dbReference>
<dbReference type="EMBL" id="BAAAVS010000056">
    <property type="protein sequence ID" value="GAA3046249.1"/>
    <property type="molecule type" value="Genomic_DNA"/>
</dbReference>
<feature type="transmembrane region" description="Helical" evidence="1">
    <location>
        <begin position="37"/>
        <end position="59"/>
    </location>
</feature>
<evidence type="ECO:0000313" key="2">
    <source>
        <dbReference type="EMBL" id="GAA3046249.1"/>
    </source>
</evidence>
<proteinExistence type="predicted"/>
<evidence type="ECO:0000256" key="1">
    <source>
        <dbReference type="SAM" id="Phobius"/>
    </source>
</evidence>
<keyword evidence="1" id="KW-0472">Membrane</keyword>
<dbReference type="Proteomes" id="UP001501035">
    <property type="component" value="Unassembled WGS sequence"/>
</dbReference>
<name>A0ABP6LIE3_9ACTN</name>
<evidence type="ECO:0000313" key="3">
    <source>
        <dbReference type="Proteomes" id="UP001501035"/>
    </source>
</evidence>
<accession>A0ABP6LIE3</accession>
<comment type="caution">
    <text evidence="2">The sequence shown here is derived from an EMBL/GenBank/DDBJ whole genome shotgun (WGS) entry which is preliminary data.</text>
</comment>
<feature type="transmembrane region" description="Helical" evidence="1">
    <location>
        <begin position="71"/>
        <end position="93"/>
    </location>
</feature>
<keyword evidence="1" id="KW-0812">Transmembrane</keyword>